<proteinExistence type="predicted"/>
<comment type="caution">
    <text evidence="2">The sequence shown here is derived from an EMBL/GenBank/DDBJ whole genome shotgun (WGS) entry which is preliminary data.</text>
</comment>
<gene>
    <name evidence="2" type="ORF">I5U67_11180</name>
</gene>
<organism evidence="2 3">
    <name type="scientific">Stenotrophomonas maltophilia</name>
    <name type="common">Pseudomonas maltophilia</name>
    <name type="synonym">Xanthomonas maltophilia</name>
    <dbReference type="NCBI Taxonomy" id="40324"/>
    <lineage>
        <taxon>Bacteria</taxon>
        <taxon>Pseudomonadati</taxon>
        <taxon>Pseudomonadota</taxon>
        <taxon>Gammaproteobacteria</taxon>
        <taxon>Lysobacterales</taxon>
        <taxon>Lysobacteraceae</taxon>
        <taxon>Stenotrophomonas</taxon>
        <taxon>Stenotrophomonas maltophilia group</taxon>
    </lineage>
</organism>
<name>A0A6B8JBN0_STEMA</name>
<dbReference type="Proteomes" id="UP000625930">
    <property type="component" value="Unassembled WGS sequence"/>
</dbReference>
<protein>
    <submittedName>
        <fullName evidence="2">Inovirus-type Gp2 protein</fullName>
    </submittedName>
</protein>
<dbReference type="AlphaFoldDB" id="A0A6B8JBN0"/>
<dbReference type="Pfam" id="PF11726">
    <property type="entry name" value="YagK_YfjJ_C"/>
    <property type="match status" value="1"/>
</dbReference>
<evidence type="ECO:0000313" key="2">
    <source>
        <dbReference type="EMBL" id="MBH1652729.1"/>
    </source>
</evidence>
<evidence type="ECO:0000259" key="1">
    <source>
        <dbReference type="Pfam" id="PF11726"/>
    </source>
</evidence>
<sequence>MYRKEENLISQWCDRMLDHREDCVVVGPWRSYPQQIIEVDQAMRGLVRTKGELFAHAVVGRRAALRIHPVVKRIRMLENLDYWAIEEFYASHKLSPYFEIMSREFREFRADVITGGYVDAAAANQWVDRIRQEALHSSFTAALSAQERSARKNARSAVDYVDSLYRRYSRLCVVRVDLAYSAEYRQTPEGKSIAPERVKRDLTAWLRALRLKFPSLVGYIWKLEYGPSKSYHVHVMALFNGHEIRQDVAIGKVLGEYWREVITKGEGGYWNCNANKAYYERFNGVGIGMVAHDDVEKRARLKHAILYLAKADYYARLNEPGIGRIFGKGQLPVDYRPGRPRASDRPAE</sequence>
<accession>A0A6B8JBN0</accession>
<feature type="domain" description="YagK/YfjJ C-terminal" evidence="1">
    <location>
        <begin position="166"/>
        <end position="277"/>
    </location>
</feature>
<evidence type="ECO:0000313" key="3">
    <source>
        <dbReference type="Proteomes" id="UP000625930"/>
    </source>
</evidence>
<dbReference type="RefSeq" id="WP_154264518.1">
    <property type="nucleotide sequence ID" value="NZ_CP040438.1"/>
</dbReference>
<dbReference type="EMBL" id="JADUNP010000020">
    <property type="protein sequence ID" value="MBH1652729.1"/>
    <property type="molecule type" value="Genomic_DNA"/>
</dbReference>
<reference evidence="2" key="1">
    <citation type="submission" date="2020-11" db="EMBL/GenBank/DDBJ databases">
        <title>Enhanced detection system for hospital associated transmission using whole genome sequencing surveillance.</title>
        <authorList>
            <person name="Harrison L.H."/>
            <person name="Van Tyne D."/>
            <person name="Marsh J.W."/>
            <person name="Griffith M.P."/>
            <person name="Snyder D.J."/>
            <person name="Cooper V.S."/>
            <person name="Mustapha M."/>
        </authorList>
    </citation>
    <scope>NUCLEOTIDE SEQUENCE</scope>
    <source>
        <strain evidence="2">STEN00091</strain>
    </source>
</reference>
<dbReference type="InterPro" id="IPR057271">
    <property type="entry name" value="YagK_YfjJ_C"/>
</dbReference>